<protein>
    <recommendedName>
        <fullName evidence="3">D-aminoacyl-tRNA deacylase</fullName>
    </recommendedName>
    <alternativeName>
        <fullName evidence="6">Gly-tRNA(Ala) deacylase</fullName>
    </alternativeName>
</protein>
<dbReference type="InterPro" id="IPR023509">
    <property type="entry name" value="DTD-like_sf"/>
</dbReference>
<evidence type="ECO:0000313" key="8">
    <source>
        <dbReference type="Proteomes" id="UP000011081"/>
    </source>
</evidence>
<dbReference type="AlphaFoldDB" id="L2GVI2"/>
<reference evidence="8" key="1">
    <citation type="submission" date="2011-03" db="EMBL/GenBank/DDBJ databases">
        <title>The genome sequence of Vavraia culicis strain floridensis.</title>
        <authorList>
            <consortium name="The Broad Institute Genome Sequencing Platform"/>
            <person name="Cuomo C."/>
            <person name="Becnel J."/>
            <person name="Sanscrainte N."/>
            <person name="Young S.K."/>
            <person name="Zeng Q."/>
            <person name="Gargeya S."/>
            <person name="Fitzgerald M."/>
            <person name="Haas B."/>
            <person name="Abouelleil A."/>
            <person name="Alvarado L."/>
            <person name="Arachchi H.M."/>
            <person name="Berlin A."/>
            <person name="Chapman S.B."/>
            <person name="Gearin G."/>
            <person name="Goldberg J."/>
            <person name="Griggs A."/>
            <person name="Gujja S."/>
            <person name="Hansen M."/>
            <person name="Heiman D."/>
            <person name="Howarth C."/>
            <person name="Larimer J."/>
            <person name="Lui A."/>
            <person name="MacDonald P.J.P."/>
            <person name="McCowen C."/>
            <person name="Montmayeur A."/>
            <person name="Murphy C."/>
            <person name="Neiman D."/>
            <person name="Pearson M."/>
            <person name="Priest M."/>
            <person name="Roberts A."/>
            <person name="Saif S."/>
            <person name="Shea T."/>
            <person name="Sisk P."/>
            <person name="Stolte C."/>
            <person name="Sykes S."/>
            <person name="Wortman J."/>
            <person name="Nusbaum C."/>
            <person name="Birren B."/>
        </authorList>
    </citation>
    <scope>NUCLEOTIDE SEQUENCE [LARGE SCALE GENOMIC DNA]</scope>
    <source>
        <strain evidence="8">floridensis</strain>
    </source>
</reference>
<gene>
    <name evidence="7" type="ORF">VCUG_01182</name>
</gene>
<comment type="subcellular location">
    <subcellularLocation>
        <location evidence="1">Cytoplasm</location>
    </subcellularLocation>
</comment>
<evidence type="ECO:0000256" key="3">
    <source>
        <dbReference type="ARBA" id="ARBA00020007"/>
    </source>
</evidence>
<dbReference type="Proteomes" id="UP000011081">
    <property type="component" value="Unassembled WGS sequence"/>
</dbReference>
<dbReference type="STRING" id="948595.L2GVI2"/>
<name>L2GVI2_VAVCU</name>
<proteinExistence type="predicted"/>
<keyword evidence="4" id="KW-0963">Cytoplasm</keyword>
<dbReference type="OrthoDB" id="275783at2759"/>
<dbReference type="VEuPathDB" id="MicrosporidiaDB:VCUG_01182"/>
<evidence type="ECO:0000256" key="4">
    <source>
        <dbReference type="ARBA" id="ARBA00022490"/>
    </source>
</evidence>
<comment type="subunit">
    <text evidence="2">Homodimer.</text>
</comment>
<dbReference type="GO" id="GO:0051500">
    <property type="term" value="F:D-tyrosyl-tRNA(Tyr) deacylase activity"/>
    <property type="evidence" value="ECO:0007669"/>
    <property type="project" value="TreeGrafter"/>
</dbReference>
<keyword evidence="8" id="KW-1185">Reference proteome</keyword>
<dbReference type="RefSeq" id="XP_008074201.1">
    <property type="nucleotide sequence ID" value="XM_008076010.1"/>
</dbReference>
<evidence type="ECO:0000256" key="5">
    <source>
        <dbReference type="ARBA" id="ARBA00022801"/>
    </source>
</evidence>
<evidence type="ECO:0000256" key="2">
    <source>
        <dbReference type="ARBA" id="ARBA00011738"/>
    </source>
</evidence>
<evidence type="ECO:0000313" key="7">
    <source>
        <dbReference type="EMBL" id="ELA47298.1"/>
    </source>
</evidence>
<dbReference type="PANTHER" id="PTHR10472:SF1">
    <property type="entry name" value="D-AMINOACYL-TRNA DEACYLASE 2"/>
    <property type="match status" value="1"/>
</dbReference>
<dbReference type="Pfam" id="PF02580">
    <property type="entry name" value="Tyr_Deacylase"/>
    <property type="match status" value="1"/>
</dbReference>
<dbReference type="InterPro" id="IPR003732">
    <property type="entry name" value="Daa-tRNA_deacyls_DTD"/>
</dbReference>
<dbReference type="EMBL" id="GL877420">
    <property type="protein sequence ID" value="ELA47298.1"/>
    <property type="molecule type" value="Genomic_DNA"/>
</dbReference>
<dbReference type="InParanoid" id="L2GVI2"/>
<dbReference type="SUPFAM" id="SSF69500">
    <property type="entry name" value="DTD-like"/>
    <property type="match status" value="1"/>
</dbReference>
<dbReference type="HOGENOM" id="CLU_076901_1_0_1"/>
<keyword evidence="5" id="KW-0378">Hydrolase</keyword>
<dbReference type="OMA" id="HHHIMLI"/>
<dbReference type="FunCoup" id="L2GVI2">
    <property type="interactions" value="84"/>
</dbReference>
<dbReference type="GO" id="GO:0005737">
    <property type="term" value="C:cytoplasm"/>
    <property type="evidence" value="ECO:0007669"/>
    <property type="project" value="UniProtKB-SubCell"/>
</dbReference>
<sequence>MQLIIQKVKKAQVSVNGTPISSISAGLLIYIGFQRTDTPAALHKAVQKIKSLRLFDDAPIATHHHIMLISNVTLNARMKGNKLDYHIMMEQDKARSMFECMVREMRRVHGVVSTGQFGSNSEVECVVDGPFNFLYEIEGGGESVKR</sequence>
<accession>L2GVI2</accession>
<dbReference type="GeneID" id="19879063"/>
<dbReference type="Gene3D" id="3.50.80.10">
    <property type="entry name" value="D-tyrosyl-tRNA(Tyr) deacylase"/>
    <property type="match status" value="1"/>
</dbReference>
<dbReference type="PANTHER" id="PTHR10472">
    <property type="entry name" value="D-TYROSYL-TRNA TYR DEACYLASE"/>
    <property type="match status" value="1"/>
</dbReference>
<evidence type="ECO:0000256" key="6">
    <source>
        <dbReference type="ARBA" id="ARBA00032747"/>
    </source>
</evidence>
<evidence type="ECO:0000256" key="1">
    <source>
        <dbReference type="ARBA" id="ARBA00004496"/>
    </source>
</evidence>
<organism evidence="7 8">
    <name type="scientific">Vavraia culicis (isolate floridensis)</name>
    <name type="common">Microsporidian parasite</name>
    <dbReference type="NCBI Taxonomy" id="948595"/>
    <lineage>
        <taxon>Eukaryota</taxon>
        <taxon>Fungi</taxon>
        <taxon>Fungi incertae sedis</taxon>
        <taxon>Microsporidia</taxon>
        <taxon>Pleistophoridae</taxon>
        <taxon>Vavraia</taxon>
    </lineage>
</organism>